<dbReference type="PRINTS" id="PR01346">
    <property type="entry name" value="HELNAPAPROT"/>
</dbReference>
<evidence type="ECO:0000313" key="6">
    <source>
        <dbReference type="EMBL" id="MDO2409561.1"/>
    </source>
</evidence>
<evidence type="ECO:0000256" key="4">
    <source>
        <dbReference type="SAM" id="Coils"/>
    </source>
</evidence>
<dbReference type="InterPro" id="IPR023188">
    <property type="entry name" value="DPS_DNA-bd_CS"/>
</dbReference>
<evidence type="ECO:0000259" key="5">
    <source>
        <dbReference type="Pfam" id="PF00210"/>
    </source>
</evidence>
<dbReference type="InterPro" id="IPR008331">
    <property type="entry name" value="Ferritin_DPS_dom"/>
</dbReference>
<dbReference type="RefSeq" id="WP_302244399.1">
    <property type="nucleotide sequence ID" value="NZ_JAULJQ010000006.1"/>
</dbReference>
<comment type="subcellular location">
    <subcellularLocation>
        <location evidence="1">Cytoplasm</location>
    </subcellularLocation>
</comment>
<dbReference type="InterPro" id="IPR002177">
    <property type="entry name" value="DPS_DNA-bd"/>
</dbReference>
<dbReference type="InterPro" id="IPR009078">
    <property type="entry name" value="Ferritin-like_SF"/>
</dbReference>
<protein>
    <submittedName>
        <fullName evidence="6">DNA starvation/stationary phase protection protein</fullName>
    </submittedName>
</protein>
<dbReference type="Proteomes" id="UP001171111">
    <property type="component" value="Unassembled WGS sequence"/>
</dbReference>
<keyword evidence="7" id="KW-1185">Reference proteome</keyword>
<reference evidence="6 7" key="1">
    <citation type="submission" date="2023-06" db="EMBL/GenBank/DDBJ databases">
        <title>Campylobacter magnum sp. nov., isolated from cecal contents of domestic pigs (Sus scrofa domesticus).</title>
        <authorList>
            <person name="Papic B."/>
            <person name="Gruntar I."/>
        </authorList>
    </citation>
    <scope>NUCLEOTIDE SEQUENCE [LARGE SCALE GENOMIC DNA]</scope>
    <source>
        <strain evidence="7">34484-21</strain>
    </source>
</reference>
<sequence>MDAVVKQLNKIQAEAHAFYVAFHDYHWNVKGMQFYSIHEYTEHAYDDMGDLFDDMAERALMIGGRPLISIDEIVKVGKGAPVEAKGDYTADAVLVNMQKAYEHLKAEFIKLEEVAEKAGDQTTVAMAQEGYAKLEKSLWMLRQALSK</sequence>
<proteinExistence type="inferred from homology"/>
<evidence type="ECO:0000256" key="1">
    <source>
        <dbReference type="ARBA" id="ARBA00004496"/>
    </source>
</evidence>
<dbReference type="SUPFAM" id="SSF47240">
    <property type="entry name" value="Ferritin-like"/>
    <property type="match status" value="1"/>
</dbReference>
<dbReference type="PROSITE" id="PS00819">
    <property type="entry name" value="DPS_2"/>
    <property type="match status" value="1"/>
</dbReference>
<comment type="similarity">
    <text evidence="2 3">Belongs to the Dps family.</text>
</comment>
<dbReference type="EMBL" id="JAULJQ010000006">
    <property type="protein sequence ID" value="MDO2409561.1"/>
    <property type="molecule type" value="Genomic_DNA"/>
</dbReference>
<name>A0ABT8T770_9BACT</name>
<evidence type="ECO:0000256" key="3">
    <source>
        <dbReference type="RuleBase" id="RU003875"/>
    </source>
</evidence>
<dbReference type="Gene3D" id="1.20.1260.10">
    <property type="match status" value="1"/>
</dbReference>
<keyword evidence="4" id="KW-0175">Coiled coil</keyword>
<dbReference type="InterPro" id="IPR012347">
    <property type="entry name" value="Ferritin-like"/>
</dbReference>
<dbReference type="CDD" id="cd01043">
    <property type="entry name" value="DPS"/>
    <property type="match status" value="1"/>
</dbReference>
<feature type="domain" description="Ferritin/DPS" evidence="5">
    <location>
        <begin position="6"/>
        <end position="146"/>
    </location>
</feature>
<dbReference type="PIRSF" id="PIRSF005900">
    <property type="entry name" value="Dps"/>
    <property type="match status" value="1"/>
</dbReference>
<dbReference type="Pfam" id="PF00210">
    <property type="entry name" value="Ferritin"/>
    <property type="match status" value="1"/>
</dbReference>
<evidence type="ECO:0000256" key="2">
    <source>
        <dbReference type="ARBA" id="ARBA00009497"/>
    </source>
</evidence>
<organism evidence="6 7">
    <name type="scientific">Campylobacter magnus</name>
    <dbReference type="NCBI Taxonomy" id="3026462"/>
    <lineage>
        <taxon>Bacteria</taxon>
        <taxon>Pseudomonadati</taxon>
        <taxon>Campylobacterota</taxon>
        <taxon>Epsilonproteobacteria</taxon>
        <taxon>Campylobacterales</taxon>
        <taxon>Campylobacteraceae</taxon>
        <taxon>Campylobacter</taxon>
    </lineage>
</organism>
<comment type="caution">
    <text evidence="6">The sequence shown here is derived from an EMBL/GenBank/DDBJ whole genome shotgun (WGS) entry which is preliminary data.</text>
</comment>
<gene>
    <name evidence="6" type="ORF">Q2362_05545</name>
</gene>
<accession>A0ABT8T770</accession>
<dbReference type="PANTHER" id="PTHR42932:SF1">
    <property type="entry name" value="GENERAL STRESS PROTEIN 20U"/>
    <property type="match status" value="1"/>
</dbReference>
<dbReference type="PANTHER" id="PTHR42932">
    <property type="entry name" value="GENERAL STRESS PROTEIN 20U"/>
    <property type="match status" value="1"/>
</dbReference>
<evidence type="ECO:0000313" key="7">
    <source>
        <dbReference type="Proteomes" id="UP001171111"/>
    </source>
</evidence>
<feature type="coiled-coil region" evidence="4">
    <location>
        <begin position="94"/>
        <end position="121"/>
    </location>
</feature>